<keyword evidence="1" id="KW-1133">Transmembrane helix</keyword>
<accession>A0A0F9GZW7</accession>
<evidence type="ECO:0000256" key="1">
    <source>
        <dbReference type="SAM" id="Phobius"/>
    </source>
</evidence>
<dbReference type="PANTHER" id="PTHR31876:SF26">
    <property type="entry name" value="PROTEIN LIKE COV 2"/>
    <property type="match status" value="1"/>
</dbReference>
<feature type="non-terminal residue" evidence="2">
    <location>
        <position position="219"/>
    </location>
</feature>
<evidence type="ECO:0008006" key="3">
    <source>
        <dbReference type="Google" id="ProtNLM"/>
    </source>
</evidence>
<keyword evidence="1" id="KW-0812">Transmembrane</keyword>
<evidence type="ECO:0000313" key="2">
    <source>
        <dbReference type="EMBL" id="KKM04335.1"/>
    </source>
</evidence>
<dbReference type="EMBL" id="LAZR01016474">
    <property type="protein sequence ID" value="KKM04335.1"/>
    <property type="molecule type" value="Genomic_DNA"/>
</dbReference>
<organism evidence="2">
    <name type="scientific">marine sediment metagenome</name>
    <dbReference type="NCBI Taxonomy" id="412755"/>
    <lineage>
        <taxon>unclassified sequences</taxon>
        <taxon>metagenomes</taxon>
        <taxon>ecological metagenomes</taxon>
    </lineage>
</organism>
<dbReference type="InterPro" id="IPR007462">
    <property type="entry name" value="COV1-like"/>
</dbReference>
<dbReference type="PANTHER" id="PTHR31876">
    <property type="entry name" value="COV-LIKE PROTEIN 1"/>
    <property type="match status" value="1"/>
</dbReference>
<name>A0A0F9GZW7_9ZZZZ</name>
<dbReference type="Pfam" id="PF04367">
    <property type="entry name" value="DUF502"/>
    <property type="match status" value="1"/>
</dbReference>
<feature type="transmembrane region" description="Helical" evidence="1">
    <location>
        <begin position="6"/>
        <end position="29"/>
    </location>
</feature>
<dbReference type="AlphaFoldDB" id="A0A0F9GZW7"/>
<protein>
    <recommendedName>
        <fullName evidence="3">DUF502 domain-containing protein</fullName>
    </recommendedName>
</protein>
<comment type="caution">
    <text evidence="2">The sequence shown here is derived from an EMBL/GenBank/DDBJ whole genome shotgun (WGS) entry which is preliminary data.</text>
</comment>
<proteinExistence type="predicted"/>
<keyword evidence="1" id="KW-0472">Membrane</keyword>
<gene>
    <name evidence="2" type="ORF">LCGC14_1765240</name>
</gene>
<sequence>MKKYFITGLVILLPLTLTILIVAFVVNFLTKPFMGLVIKILANTKIQQIHTHILSSDQIIKYGSQILILIGLVLFTILLGLFARWFMFKGLIKLSDKILHKIPLVNKVYKTTQEIVKTLFITDKNSFKQVVMVPFPREGLYSLGLVSRKSPDTCIEAVKKELISVFIPTTPNPTTGFLLLFKKEDLIYLDMKTEDAIKYIVSCGVIVPSKKVATAVESK</sequence>
<reference evidence="2" key="1">
    <citation type="journal article" date="2015" name="Nature">
        <title>Complex archaea that bridge the gap between prokaryotes and eukaryotes.</title>
        <authorList>
            <person name="Spang A."/>
            <person name="Saw J.H."/>
            <person name="Jorgensen S.L."/>
            <person name="Zaremba-Niedzwiedzka K."/>
            <person name="Martijn J."/>
            <person name="Lind A.E."/>
            <person name="van Eijk R."/>
            <person name="Schleper C."/>
            <person name="Guy L."/>
            <person name="Ettema T.J."/>
        </authorList>
    </citation>
    <scope>NUCLEOTIDE SEQUENCE</scope>
</reference>
<feature type="transmembrane region" description="Helical" evidence="1">
    <location>
        <begin position="66"/>
        <end position="87"/>
    </location>
</feature>